<dbReference type="Pfam" id="PF00702">
    <property type="entry name" value="Hydrolase"/>
    <property type="match status" value="1"/>
</dbReference>
<sequence>MITLVALDIAGTTVDDGGIVYEALRGSVEEAGAPVAPADLQTWMGADKVEAITHLLRLGGVEPTGELVATSFGRFREILAERYAAEPPVPVGGAVEAIAELRRRGVKVALTTGFTADVAVPLLGALGWTVGSSADDTVDALITTSDVAAGRPAPYMIFRAMEATGTRDVREVIAAGDTAVDVRAARAAGATAIGVLTGKADRATLEAEDHDYVVDAVAAIPALVVEFGAGE</sequence>
<dbReference type="SFLD" id="SFLDG01129">
    <property type="entry name" value="C1.5:_HAD__Beta-PGM__Phosphata"/>
    <property type="match status" value="1"/>
</dbReference>
<name>A0ABP8JNF6_9ACTN</name>
<accession>A0ABP8JNF6</accession>
<dbReference type="Proteomes" id="UP001500635">
    <property type="component" value="Unassembled WGS sequence"/>
</dbReference>
<dbReference type="Gene3D" id="3.40.50.1000">
    <property type="entry name" value="HAD superfamily/HAD-like"/>
    <property type="match status" value="1"/>
</dbReference>
<dbReference type="RefSeq" id="WP_344995687.1">
    <property type="nucleotide sequence ID" value="NZ_BAABFR010000032.1"/>
</dbReference>
<dbReference type="InterPro" id="IPR036412">
    <property type="entry name" value="HAD-like_sf"/>
</dbReference>
<protein>
    <submittedName>
        <fullName evidence="1">Phosphonatase-like hydrolase</fullName>
    </submittedName>
</protein>
<evidence type="ECO:0000313" key="1">
    <source>
        <dbReference type="EMBL" id="GAA4393306.1"/>
    </source>
</evidence>
<reference evidence="2" key="1">
    <citation type="journal article" date="2019" name="Int. J. Syst. Evol. Microbiol.">
        <title>The Global Catalogue of Microorganisms (GCM) 10K type strain sequencing project: providing services to taxonomists for standard genome sequencing and annotation.</title>
        <authorList>
            <consortium name="The Broad Institute Genomics Platform"/>
            <consortium name="The Broad Institute Genome Sequencing Center for Infectious Disease"/>
            <person name="Wu L."/>
            <person name="Ma J."/>
        </authorList>
    </citation>
    <scope>NUCLEOTIDE SEQUENCE [LARGE SCALE GENOMIC DNA]</scope>
    <source>
        <strain evidence="2">JCM 17688</strain>
    </source>
</reference>
<comment type="caution">
    <text evidence="1">The sequence shown here is derived from an EMBL/GenBank/DDBJ whole genome shotgun (WGS) entry which is preliminary data.</text>
</comment>
<dbReference type="EMBL" id="BAABFR010000032">
    <property type="protein sequence ID" value="GAA4393306.1"/>
    <property type="molecule type" value="Genomic_DNA"/>
</dbReference>
<dbReference type="InterPro" id="IPR023214">
    <property type="entry name" value="HAD_sf"/>
</dbReference>
<evidence type="ECO:0000313" key="2">
    <source>
        <dbReference type="Proteomes" id="UP001500635"/>
    </source>
</evidence>
<dbReference type="SUPFAM" id="SSF56784">
    <property type="entry name" value="HAD-like"/>
    <property type="match status" value="1"/>
</dbReference>
<dbReference type="InterPro" id="IPR050155">
    <property type="entry name" value="HAD-like_hydrolase_sf"/>
</dbReference>
<dbReference type="InterPro" id="IPR022468">
    <property type="entry name" value="PhnX-like"/>
</dbReference>
<organism evidence="1 2">
    <name type="scientific">Tsukamurella soli</name>
    <dbReference type="NCBI Taxonomy" id="644556"/>
    <lineage>
        <taxon>Bacteria</taxon>
        <taxon>Bacillati</taxon>
        <taxon>Actinomycetota</taxon>
        <taxon>Actinomycetes</taxon>
        <taxon>Mycobacteriales</taxon>
        <taxon>Tsukamurellaceae</taxon>
        <taxon>Tsukamurella</taxon>
    </lineage>
</organism>
<dbReference type="NCBIfam" id="TIGR03351">
    <property type="entry name" value="PhnX-like"/>
    <property type="match status" value="1"/>
</dbReference>
<gene>
    <name evidence="1" type="ORF">GCM10023147_23920</name>
</gene>
<dbReference type="PANTHER" id="PTHR43434:SF19">
    <property type="entry name" value="PHOSPHONOACETALDEHYDE HYDROLASE"/>
    <property type="match status" value="1"/>
</dbReference>
<dbReference type="PANTHER" id="PTHR43434">
    <property type="entry name" value="PHOSPHOGLYCOLATE PHOSPHATASE"/>
    <property type="match status" value="1"/>
</dbReference>
<keyword evidence="2" id="KW-1185">Reference proteome</keyword>
<proteinExistence type="predicted"/>
<dbReference type="SFLD" id="SFLDS00003">
    <property type="entry name" value="Haloacid_Dehalogenase"/>
    <property type="match status" value="1"/>
</dbReference>